<proteinExistence type="predicted"/>
<dbReference type="Proteomes" id="UP001163321">
    <property type="component" value="Chromosome 6"/>
</dbReference>
<evidence type="ECO:0000313" key="2">
    <source>
        <dbReference type="Proteomes" id="UP001163321"/>
    </source>
</evidence>
<sequence length="79" mass="9394">MPRIATREFEFGLLLTQSFDGLTRQVAHAERMFKPIVRRPWKDVIQRAQLLEIAQALELRRIHERHTEAIQFNVPMDLI</sequence>
<name>A0ACC0VV29_9STRA</name>
<gene>
    <name evidence="1" type="ORF">PsorP6_010242</name>
</gene>
<protein>
    <submittedName>
        <fullName evidence="1">Uncharacterized protein</fullName>
    </submittedName>
</protein>
<accession>A0ACC0VV29</accession>
<evidence type="ECO:0000313" key="1">
    <source>
        <dbReference type="EMBL" id="KAI9910200.1"/>
    </source>
</evidence>
<reference evidence="1 2" key="1">
    <citation type="journal article" date="2022" name="bioRxiv">
        <title>The genome of the oomycete Peronosclerospora sorghi, a cosmopolitan pathogen of maize and sorghum, is inflated with dispersed pseudogenes.</title>
        <authorList>
            <person name="Fletcher K."/>
            <person name="Martin F."/>
            <person name="Isakeit T."/>
            <person name="Cavanaugh K."/>
            <person name="Magill C."/>
            <person name="Michelmore R."/>
        </authorList>
    </citation>
    <scope>NUCLEOTIDE SEQUENCE [LARGE SCALE GENOMIC DNA]</scope>
    <source>
        <strain evidence="1">P6</strain>
    </source>
</reference>
<dbReference type="EMBL" id="CM047585">
    <property type="protein sequence ID" value="KAI9910200.1"/>
    <property type="molecule type" value="Genomic_DNA"/>
</dbReference>
<comment type="caution">
    <text evidence="1">The sequence shown here is derived from an EMBL/GenBank/DDBJ whole genome shotgun (WGS) entry which is preliminary data.</text>
</comment>
<organism evidence="1 2">
    <name type="scientific">Peronosclerospora sorghi</name>
    <dbReference type="NCBI Taxonomy" id="230839"/>
    <lineage>
        <taxon>Eukaryota</taxon>
        <taxon>Sar</taxon>
        <taxon>Stramenopiles</taxon>
        <taxon>Oomycota</taxon>
        <taxon>Peronosporomycetes</taxon>
        <taxon>Peronosporales</taxon>
        <taxon>Peronosporaceae</taxon>
        <taxon>Peronosclerospora</taxon>
    </lineage>
</organism>
<keyword evidence="2" id="KW-1185">Reference proteome</keyword>